<protein>
    <submittedName>
        <fullName evidence="4">Helicase SNF2</fullName>
    </submittedName>
    <submittedName>
        <fullName evidence="5">SNF2 family DNA/RNA helicase</fullName>
    </submittedName>
</protein>
<dbReference type="PANTHER" id="PTHR10799">
    <property type="entry name" value="SNF2/RAD54 HELICASE FAMILY"/>
    <property type="match status" value="1"/>
</dbReference>
<evidence type="ECO:0000313" key="6">
    <source>
        <dbReference type="Proteomes" id="UP000238825"/>
    </source>
</evidence>
<dbReference type="GeneID" id="48275513"/>
<evidence type="ECO:0000313" key="5">
    <source>
        <dbReference type="EMBL" id="SUV18628.1"/>
    </source>
</evidence>
<reference evidence="4 6" key="1">
    <citation type="submission" date="2017-03" db="EMBL/GenBank/DDBJ databases">
        <title>The whole genome sequencing and assembly of Lysinibacillus sphaericus DSM 28T strain.</title>
        <authorList>
            <person name="Lee Y.-J."/>
            <person name="Yi H."/>
            <person name="Bahn Y.-S."/>
            <person name="Kim J.F."/>
            <person name="Lee D.-W."/>
        </authorList>
    </citation>
    <scope>NUCLEOTIDE SEQUENCE [LARGE SCALE GENOMIC DNA]</scope>
    <source>
        <strain evidence="4 6">DSM 28</strain>
    </source>
</reference>
<dbReference type="InterPro" id="IPR027417">
    <property type="entry name" value="P-loop_NTPase"/>
</dbReference>
<name>A0A2S0JWY0_LYSSH</name>
<dbReference type="Proteomes" id="UP000255295">
    <property type="component" value="Unassembled WGS sequence"/>
</dbReference>
<keyword evidence="4" id="KW-0067">ATP-binding</keyword>
<dbReference type="Gene3D" id="3.40.50.10810">
    <property type="entry name" value="Tandem AAA-ATPase domain"/>
    <property type="match status" value="1"/>
</dbReference>
<evidence type="ECO:0000259" key="2">
    <source>
        <dbReference type="PROSITE" id="PS51192"/>
    </source>
</evidence>
<feature type="domain" description="Helicase C-terminal" evidence="3">
    <location>
        <begin position="670"/>
        <end position="830"/>
    </location>
</feature>
<dbReference type="GO" id="GO:0004386">
    <property type="term" value="F:helicase activity"/>
    <property type="evidence" value="ECO:0007669"/>
    <property type="project" value="UniProtKB-KW"/>
</dbReference>
<sequence>MFKEIPLKPSYYTTTSNIVNEFYNPVLQIATSYDRVSGYFSSKALAAYAKGLQGLIQNDGKMRLIISQDISEEDFNLLKEGYNLREQLTNSLLSKLDERLTTDDQINFYNLAHLIAIGKVDIKIGFKTSGIFHSKFGLCEDADGNVIYFTGSNNETYAAIENNFESFDITTSWLASQFDMQKIVHARQEFNTLWANKAQMMNVQIKDINEIIKQKIITFDKGRLILNQEMLFENALILSINDGQLIVEDTLTSYTIKPKDYALQKLAPYLEGDYPNFKSDLNYIEMKEVIKILERFATRKKFNFIVGSELTNFLEQQAYWIEERSKYAILLKSQDNTILDCFDEFKKIVSNELHRPLREMQMWSAFYMQQMKKAANFSVPGAGKTSMIYGVFSYLNSSTINAVDRIVMIGPKNSFLSWKLEFAENFGDKKELRLLDIHDEDSPIIQLEINSMNKNLILINYESLQKYEKILMDIIDDRTMLVFDEVHKIKGVQSKRAQVAKKIAEKPLYKYVLTGTPIPNTYEDIYNFLNILYTDEYKKFFNFKINDLKNPDVIKIEKINDKLYPFFWRTTKTELQVPPVYPDEIIRVPANHLEQDIIELLYKKYAGNPFHLYIRLIQASANPELLLRAINRIEMYGDENQLNWYNNFDEDEIVFTDDEIQTIKQVKTTSKYQAAIELTNDLHNEGKQCLIWCMFVNTIDKVYADLKAKGIKAAVIYGNTTQQDREEIIEAFKREEIDVLITNPHTLAESVSLHRTCHDAIYLEYSFNLTHMLQSRDRIHRLGLKDTDYTQYYYFMLEGQEGARNTIDERIYDRLREKEQRMIDAIERGILEPDPEVDYSEILDLFK</sequence>
<dbReference type="InterPro" id="IPR014001">
    <property type="entry name" value="Helicase_ATP-bd"/>
</dbReference>
<dbReference type="PROSITE" id="PS51194">
    <property type="entry name" value="HELICASE_CTER"/>
    <property type="match status" value="1"/>
</dbReference>
<dbReference type="CDD" id="cd09179">
    <property type="entry name" value="PLDc_N_DEXD_a"/>
    <property type="match status" value="1"/>
</dbReference>
<feature type="domain" description="Helicase ATP-binding" evidence="2">
    <location>
        <begin position="365"/>
        <end position="535"/>
    </location>
</feature>
<dbReference type="GO" id="GO:0016787">
    <property type="term" value="F:hydrolase activity"/>
    <property type="evidence" value="ECO:0007669"/>
    <property type="project" value="UniProtKB-KW"/>
</dbReference>
<evidence type="ECO:0000313" key="4">
    <source>
        <dbReference type="EMBL" id="AVK95645.1"/>
    </source>
</evidence>
<dbReference type="SMART" id="SM00490">
    <property type="entry name" value="HELICc"/>
    <property type="match status" value="1"/>
</dbReference>
<evidence type="ECO:0000313" key="7">
    <source>
        <dbReference type="Proteomes" id="UP000255295"/>
    </source>
</evidence>
<dbReference type="InterPro" id="IPR000330">
    <property type="entry name" value="SNF2_N"/>
</dbReference>
<keyword evidence="1" id="KW-0378">Hydrolase</keyword>
<dbReference type="RefSeq" id="WP_024364182.1">
    <property type="nucleotide sequence ID" value="NZ_BJNS01000021.1"/>
</dbReference>
<organism evidence="4 6">
    <name type="scientific">Lysinibacillus sphaericus</name>
    <name type="common">Bacillus sphaericus</name>
    <dbReference type="NCBI Taxonomy" id="1421"/>
    <lineage>
        <taxon>Bacteria</taxon>
        <taxon>Bacillati</taxon>
        <taxon>Bacillota</taxon>
        <taxon>Bacilli</taxon>
        <taxon>Bacillales</taxon>
        <taxon>Bacillaceae</taxon>
        <taxon>Lysinibacillus</taxon>
    </lineage>
</organism>
<accession>A0A2S0JWY0</accession>
<dbReference type="EMBL" id="UFSZ01000001">
    <property type="protein sequence ID" value="SUV18628.1"/>
    <property type="molecule type" value="Genomic_DNA"/>
</dbReference>
<keyword evidence="4" id="KW-0347">Helicase</keyword>
<dbReference type="Proteomes" id="UP000238825">
    <property type="component" value="Chromosome"/>
</dbReference>
<dbReference type="SUPFAM" id="SSF52540">
    <property type="entry name" value="P-loop containing nucleoside triphosphate hydrolases"/>
    <property type="match status" value="2"/>
</dbReference>
<dbReference type="InterPro" id="IPR049730">
    <property type="entry name" value="SNF2/RAD54-like_C"/>
</dbReference>
<keyword evidence="4" id="KW-0547">Nucleotide-binding</keyword>
<reference evidence="5 7" key="2">
    <citation type="submission" date="2018-06" db="EMBL/GenBank/DDBJ databases">
        <authorList>
            <consortium name="Pathogen Informatics"/>
            <person name="Doyle S."/>
        </authorList>
    </citation>
    <scope>NUCLEOTIDE SEQUENCE [LARGE SCALE GENOMIC DNA]</scope>
    <source>
        <strain evidence="5 7">NCTC10338</strain>
    </source>
</reference>
<evidence type="ECO:0000259" key="3">
    <source>
        <dbReference type="PROSITE" id="PS51194"/>
    </source>
</evidence>
<dbReference type="SMART" id="SM00487">
    <property type="entry name" value="DEXDc"/>
    <property type="match status" value="1"/>
</dbReference>
<dbReference type="CDD" id="cd18793">
    <property type="entry name" value="SF2_C_SNF"/>
    <property type="match status" value="1"/>
</dbReference>
<gene>
    <name evidence="4" type="ORF">LS41612_04840</name>
    <name evidence="5" type="ORF">NCTC10338_03806</name>
</gene>
<dbReference type="AlphaFoldDB" id="A0A2S0JWY0"/>
<dbReference type="Pfam" id="PF00176">
    <property type="entry name" value="SNF2-rel_dom"/>
    <property type="match status" value="1"/>
</dbReference>
<dbReference type="Gene3D" id="3.40.50.300">
    <property type="entry name" value="P-loop containing nucleotide triphosphate hydrolases"/>
    <property type="match status" value="1"/>
</dbReference>
<dbReference type="InterPro" id="IPR038718">
    <property type="entry name" value="SNF2-like_sf"/>
</dbReference>
<dbReference type="EMBL" id="CP019980">
    <property type="protein sequence ID" value="AVK95645.1"/>
    <property type="molecule type" value="Genomic_DNA"/>
</dbReference>
<dbReference type="Pfam" id="PF00271">
    <property type="entry name" value="Helicase_C"/>
    <property type="match status" value="1"/>
</dbReference>
<dbReference type="Gene3D" id="3.30.870.10">
    <property type="entry name" value="Endonuclease Chain A"/>
    <property type="match status" value="1"/>
</dbReference>
<dbReference type="PROSITE" id="PS51192">
    <property type="entry name" value="HELICASE_ATP_BIND_1"/>
    <property type="match status" value="1"/>
</dbReference>
<dbReference type="InterPro" id="IPR001650">
    <property type="entry name" value="Helicase_C-like"/>
</dbReference>
<proteinExistence type="predicted"/>
<dbReference type="GO" id="GO:0005524">
    <property type="term" value="F:ATP binding"/>
    <property type="evidence" value="ECO:0007669"/>
    <property type="project" value="InterPro"/>
</dbReference>
<evidence type="ECO:0000256" key="1">
    <source>
        <dbReference type="ARBA" id="ARBA00022801"/>
    </source>
</evidence>